<evidence type="ECO:0000313" key="2">
    <source>
        <dbReference type="EMBL" id="ETO10899.1"/>
    </source>
</evidence>
<keyword evidence="1" id="KW-0175">Coiled coil</keyword>
<organism evidence="2 3">
    <name type="scientific">Reticulomyxa filosa</name>
    <dbReference type="NCBI Taxonomy" id="46433"/>
    <lineage>
        <taxon>Eukaryota</taxon>
        <taxon>Sar</taxon>
        <taxon>Rhizaria</taxon>
        <taxon>Retaria</taxon>
        <taxon>Foraminifera</taxon>
        <taxon>Monothalamids</taxon>
        <taxon>Reticulomyxidae</taxon>
        <taxon>Reticulomyxa</taxon>
    </lineage>
</organism>
<gene>
    <name evidence="2" type="ORF">RFI_26478</name>
</gene>
<comment type="caution">
    <text evidence="2">The sequence shown here is derived from an EMBL/GenBank/DDBJ whole genome shotgun (WGS) entry which is preliminary data.</text>
</comment>
<evidence type="ECO:0000313" key="3">
    <source>
        <dbReference type="Proteomes" id="UP000023152"/>
    </source>
</evidence>
<proteinExistence type="predicted"/>
<reference evidence="2 3" key="1">
    <citation type="journal article" date="2013" name="Curr. Biol.">
        <title>The Genome of the Foraminiferan Reticulomyxa filosa.</title>
        <authorList>
            <person name="Glockner G."/>
            <person name="Hulsmann N."/>
            <person name="Schleicher M."/>
            <person name="Noegel A.A."/>
            <person name="Eichinger L."/>
            <person name="Gallinger C."/>
            <person name="Pawlowski J."/>
            <person name="Sierra R."/>
            <person name="Euteneuer U."/>
            <person name="Pillet L."/>
            <person name="Moustafa A."/>
            <person name="Platzer M."/>
            <person name="Groth M."/>
            <person name="Szafranski K."/>
            <person name="Schliwa M."/>
        </authorList>
    </citation>
    <scope>NUCLEOTIDE SEQUENCE [LARGE SCALE GENOMIC DNA]</scope>
</reference>
<evidence type="ECO:0000256" key="1">
    <source>
        <dbReference type="SAM" id="Coils"/>
    </source>
</evidence>
<sequence length="113" mass="13406">MAQFVYEQLCTFIPEKDKGKTIYFILYDYKKYIIGDKNPANCTDFALLLQESRQQEIEEDIAISQALETYIPLQANNYAHMDGDNNEKEKTYDCHQHVIEFLKEEKDEKKKKN</sequence>
<dbReference type="AlphaFoldDB" id="X6MAN3"/>
<protein>
    <submittedName>
        <fullName evidence="2">Uncharacterized protein</fullName>
    </submittedName>
</protein>
<accession>X6MAN3</accession>
<dbReference type="Proteomes" id="UP000023152">
    <property type="component" value="Unassembled WGS sequence"/>
</dbReference>
<dbReference type="EMBL" id="ASPP01022995">
    <property type="protein sequence ID" value="ETO10899.1"/>
    <property type="molecule type" value="Genomic_DNA"/>
</dbReference>
<name>X6MAN3_RETFI</name>
<feature type="coiled-coil region" evidence="1">
    <location>
        <begin position="85"/>
        <end position="112"/>
    </location>
</feature>
<keyword evidence="3" id="KW-1185">Reference proteome</keyword>